<name>A0AAD7BZF7_9AGAR</name>
<dbReference type="PANTHER" id="PTHR28554:SF1">
    <property type="entry name" value="LARGE RIBOSOMAL SUBUNIT PROTEIN ML45"/>
    <property type="match status" value="1"/>
</dbReference>
<dbReference type="PANTHER" id="PTHR28554">
    <property type="entry name" value="39S RIBOSOMAL PROTEIN L45, MITOCHONDRIAL"/>
    <property type="match status" value="1"/>
</dbReference>
<organism evidence="4 5">
    <name type="scientific">Roridomyces roridus</name>
    <dbReference type="NCBI Taxonomy" id="1738132"/>
    <lineage>
        <taxon>Eukaryota</taxon>
        <taxon>Fungi</taxon>
        <taxon>Dikarya</taxon>
        <taxon>Basidiomycota</taxon>
        <taxon>Agaricomycotina</taxon>
        <taxon>Agaricomycetes</taxon>
        <taxon>Agaricomycetidae</taxon>
        <taxon>Agaricales</taxon>
        <taxon>Marasmiineae</taxon>
        <taxon>Mycenaceae</taxon>
        <taxon>Roridomyces</taxon>
    </lineage>
</organism>
<dbReference type="GO" id="GO:0005739">
    <property type="term" value="C:mitochondrion"/>
    <property type="evidence" value="ECO:0007669"/>
    <property type="project" value="UniProtKB-SubCell"/>
</dbReference>
<evidence type="ECO:0000313" key="5">
    <source>
        <dbReference type="Proteomes" id="UP001221142"/>
    </source>
</evidence>
<keyword evidence="2" id="KW-0809">Transit peptide</keyword>
<keyword evidence="5" id="KW-1185">Reference proteome</keyword>
<keyword evidence="3" id="KW-0496">Mitochondrion</keyword>
<dbReference type="AlphaFoldDB" id="A0AAD7BZF7"/>
<accession>A0AAD7BZF7</accession>
<evidence type="ECO:0000313" key="4">
    <source>
        <dbReference type="EMBL" id="KAJ7634878.1"/>
    </source>
</evidence>
<gene>
    <name evidence="4" type="ORF">FB45DRAFT_476503</name>
</gene>
<dbReference type="EMBL" id="JARKIF010000007">
    <property type="protein sequence ID" value="KAJ7634878.1"/>
    <property type="molecule type" value="Genomic_DNA"/>
</dbReference>
<comment type="subcellular location">
    <subcellularLocation>
        <location evidence="1">Mitochondrion</location>
    </subcellularLocation>
</comment>
<sequence>MIPYSVGFKTWRQYPSISAAYRQVWSNRLNAGKNAFSMRHIAMSDAFPGTKIDNDMGVVKSIYHYLKNIFKAQSLKSSAWVAPLRQEALERYIKLNTTLMQKSPRITDLTSDAYQTELTELVRKRDPEHLYRWTFHREVTPTRIVSLRAADGHYGKDLPETGCRVAVQALVRFDTEQSVEIYDKHGRPLHTPAGSASLLANADGEGAPRVGSKALQIVPAQRKRVTEYLVLDKPMYIPGAQWKFRARFVPTPGKTPAV</sequence>
<evidence type="ECO:0000256" key="1">
    <source>
        <dbReference type="ARBA" id="ARBA00004173"/>
    </source>
</evidence>
<dbReference type="InterPro" id="IPR051975">
    <property type="entry name" value="mtLSU_mL45"/>
</dbReference>
<comment type="caution">
    <text evidence="4">The sequence shown here is derived from an EMBL/GenBank/DDBJ whole genome shotgun (WGS) entry which is preliminary data.</text>
</comment>
<reference evidence="4" key="1">
    <citation type="submission" date="2023-03" db="EMBL/GenBank/DDBJ databases">
        <title>Massive genome expansion in bonnet fungi (Mycena s.s.) driven by repeated elements and novel gene families across ecological guilds.</title>
        <authorList>
            <consortium name="Lawrence Berkeley National Laboratory"/>
            <person name="Harder C.B."/>
            <person name="Miyauchi S."/>
            <person name="Viragh M."/>
            <person name="Kuo A."/>
            <person name="Thoen E."/>
            <person name="Andreopoulos B."/>
            <person name="Lu D."/>
            <person name="Skrede I."/>
            <person name="Drula E."/>
            <person name="Henrissat B."/>
            <person name="Morin E."/>
            <person name="Kohler A."/>
            <person name="Barry K."/>
            <person name="LaButti K."/>
            <person name="Morin E."/>
            <person name="Salamov A."/>
            <person name="Lipzen A."/>
            <person name="Mereny Z."/>
            <person name="Hegedus B."/>
            <person name="Baldrian P."/>
            <person name="Stursova M."/>
            <person name="Weitz H."/>
            <person name="Taylor A."/>
            <person name="Grigoriev I.V."/>
            <person name="Nagy L.G."/>
            <person name="Martin F."/>
            <person name="Kauserud H."/>
        </authorList>
    </citation>
    <scope>NUCLEOTIDE SEQUENCE</scope>
    <source>
        <strain evidence="4">9284</strain>
    </source>
</reference>
<evidence type="ECO:0000256" key="3">
    <source>
        <dbReference type="ARBA" id="ARBA00023128"/>
    </source>
</evidence>
<dbReference type="Gene3D" id="3.10.450.240">
    <property type="match status" value="1"/>
</dbReference>
<dbReference type="Proteomes" id="UP001221142">
    <property type="component" value="Unassembled WGS sequence"/>
</dbReference>
<evidence type="ECO:0000256" key="2">
    <source>
        <dbReference type="ARBA" id="ARBA00022946"/>
    </source>
</evidence>
<proteinExistence type="predicted"/>
<protein>
    <submittedName>
        <fullName evidence="4">Uncharacterized protein</fullName>
    </submittedName>
</protein>